<keyword evidence="2" id="KW-0479">Metal-binding</keyword>
<evidence type="ECO:0000256" key="6">
    <source>
        <dbReference type="RuleBase" id="RU003983"/>
    </source>
</evidence>
<dbReference type="STRING" id="431595.K3WDV2"/>
<dbReference type="OMA" id="VANRCDY"/>
<keyword evidence="9" id="KW-1185">Reference proteome</keyword>
<dbReference type="GO" id="GO:0004222">
    <property type="term" value="F:metalloendopeptidase activity"/>
    <property type="evidence" value="ECO:0007669"/>
    <property type="project" value="InterPro"/>
</dbReference>
<dbReference type="GO" id="GO:0046872">
    <property type="term" value="F:metal ion binding"/>
    <property type="evidence" value="ECO:0007669"/>
    <property type="project" value="UniProtKB-KW"/>
</dbReference>
<comment type="cofactor">
    <cofactor evidence="6">
        <name>Zn(2+)</name>
        <dbReference type="ChEBI" id="CHEBI:29105"/>
    </cofactor>
    <text evidence="6">Binds 1 zinc ion per subunit.</text>
</comment>
<dbReference type="HOGENOM" id="CLU_029002_7_0_1"/>
<evidence type="ECO:0000256" key="5">
    <source>
        <dbReference type="ARBA" id="ARBA00023049"/>
    </source>
</evidence>
<protein>
    <recommendedName>
        <fullName evidence="7">Peptidase M48 domain-containing protein</fullName>
    </recommendedName>
</protein>
<dbReference type="InterPro" id="IPR051156">
    <property type="entry name" value="Mito/Outer_Membr_Metalloprot"/>
</dbReference>
<reference evidence="8" key="3">
    <citation type="submission" date="2015-02" db="UniProtKB">
        <authorList>
            <consortium name="EnsemblProtists"/>
        </authorList>
    </citation>
    <scope>IDENTIFICATION</scope>
    <source>
        <strain evidence="8">DAOM BR144</strain>
    </source>
</reference>
<evidence type="ECO:0000256" key="4">
    <source>
        <dbReference type="ARBA" id="ARBA00022833"/>
    </source>
</evidence>
<dbReference type="AlphaFoldDB" id="K3WDV2"/>
<dbReference type="EMBL" id="GL376603">
    <property type="status" value="NOT_ANNOTATED_CDS"/>
    <property type="molecule type" value="Genomic_DNA"/>
</dbReference>
<dbReference type="InterPro" id="IPR001915">
    <property type="entry name" value="Peptidase_M48"/>
</dbReference>
<evidence type="ECO:0000256" key="3">
    <source>
        <dbReference type="ARBA" id="ARBA00022801"/>
    </source>
</evidence>
<dbReference type="GO" id="GO:0016020">
    <property type="term" value="C:membrane"/>
    <property type="evidence" value="ECO:0007669"/>
    <property type="project" value="TreeGrafter"/>
</dbReference>
<organism evidence="8 9">
    <name type="scientific">Globisporangium ultimum (strain ATCC 200006 / CBS 805.95 / DAOM BR144)</name>
    <name type="common">Pythium ultimum</name>
    <dbReference type="NCBI Taxonomy" id="431595"/>
    <lineage>
        <taxon>Eukaryota</taxon>
        <taxon>Sar</taxon>
        <taxon>Stramenopiles</taxon>
        <taxon>Oomycota</taxon>
        <taxon>Peronosporomycetes</taxon>
        <taxon>Pythiales</taxon>
        <taxon>Pythiaceae</taxon>
        <taxon>Globisporangium</taxon>
    </lineage>
</organism>
<keyword evidence="4 6" id="KW-0862">Zinc</keyword>
<evidence type="ECO:0000256" key="2">
    <source>
        <dbReference type="ARBA" id="ARBA00022723"/>
    </source>
</evidence>
<feature type="domain" description="Peptidase M48" evidence="7">
    <location>
        <begin position="133"/>
        <end position="309"/>
    </location>
</feature>
<dbReference type="Gene3D" id="3.30.2010.10">
    <property type="entry name" value="Metalloproteases ('zincins'), catalytic domain"/>
    <property type="match status" value="1"/>
</dbReference>
<dbReference type="PANTHER" id="PTHR22726:SF1">
    <property type="entry name" value="METALLOENDOPEPTIDASE OMA1, MITOCHONDRIAL"/>
    <property type="match status" value="1"/>
</dbReference>
<evidence type="ECO:0000256" key="1">
    <source>
        <dbReference type="ARBA" id="ARBA00022670"/>
    </source>
</evidence>
<dbReference type="Pfam" id="PF01435">
    <property type="entry name" value="Peptidase_M48"/>
    <property type="match status" value="1"/>
</dbReference>
<dbReference type="Proteomes" id="UP000019132">
    <property type="component" value="Unassembled WGS sequence"/>
</dbReference>
<dbReference type="eggNOG" id="KOG2661">
    <property type="taxonomic scope" value="Eukaryota"/>
</dbReference>
<evidence type="ECO:0000259" key="7">
    <source>
        <dbReference type="Pfam" id="PF01435"/>
    </source>
</evidence>
<name>K3WDV2_GLOUD</name>
<evidence type="ECO:0000313" key="8">
    <source>
        <dbReference type="EnsemblProtists" id="PYU1_T003143"/>
    </source>
</evidence>
<dbReference type="VEuPathDB" id="FungiDB:PYU1_G003138"/>
<dbReference type="CDD" id="cd07331">
    <property type="entry name" value="M48C_Oma1_like"/>
    <property type="match status" value="1"/>
</dbReference>
<keyword evidence="5 6" id="KW-0482">Metalloprotease</keyword>
<sequence>MRWLRRAVAAVPRASWSVYHPSVRRTALHPPTKLLVKRTPRVAFIQTHVHPSRLQTNVMRWGAVLAVTSAMYQFLTNLHSVPITGRTQVVVLTNEEECEMGTKAASDEITKATLVKSGAQYRIRLVTVSEHLFPREYDWRITVVDDPMQANACCYPGGKIVIYTGILDVIDYAVERDICKNKHDALAVILSHEIGHALARHTAESMSYLPLLYLQAILGIESPLLQYVFKFAFDLPFSRKQETEADHIGLMLMASACYDPTEGPRLWRAFGRFHAMLANDGKDDDDYSDFELDFYSTHPSNYKRERRLELLVEDALELQKQSSWCFSLKEKVQQLVLNRDTEHEFFKRINVFRMQQRTLPRKTTLGTIHELENAEVFKVLRDEQEKMIAQTQTPP</sequence>
<accession>K3WDV2</accession>
<reference evidence="9" key="2">
    <citation type="submission" date="2010-04" db="EMBL/GenBank/DDBJ databases">
        <authorList>
            <person name="Buell R."/>
            <person name="Hamilton J."/>
            <person name="Hostetler J."/>
        </authorList>
    </citation>
    <scope>NUCLEOTIDE SEQUENCE [LARGE SCALE GENOMIC DNA]</scope>
    <source>
        <strain evidence="9">DAOM:BR144</strain>
    </source>
</reference>
<reference evidence="9" key="1">
    <citation type="journal article" date="2010" name="Genome Biol.">
        <title>Genome sequence of the necrotrophic plant pathogen Pythium ultimum reveals original pathogenicity mechanisms and effector repertoire.</title>
        <authorList>
            <person name="Levesque C.A."/>
            <person name="Brouwer H."/>
            <person name="Cano L."/>
            <person name="Hamilton J.P."/>
            <person name="Holt C."/>
            <person name="Huitema E."/>
            <person name="Raffaele S."/>
            <person name="Robideau G.P."/>
            <person name="Thines M."/>
            <person name="Win J."/>
            <person name="Zerillo M.M."/>
            <person name="Beakes G.W."/>
            <person name="Boore J.L."/>
            <person name="Busam D."/>
            <person name="Dumas B."/>
            <person name="Ferriera S."/>
            <person name="Fuerstenberg S.I."/>
            <person name="Gachon C.M."/>
            <person name="Gaulin E."/>
            <person name="Govers F."/>
            <person name="Grenville-Briggs L."/>
            <person name="Horner N."/>
            <person name="Hostetler J."/>
            <person name="Jiang R.H."/>
            <person name="Johnson J."/>
            <person name="Krajaejun T."/>
            <person name="Lin H."/>
            <person name="Meijer H.J."/>
            <person name="Moore B."/>
            <person name="Morris P."/>
            <person name="Phuntmart V."/>
            <person name="Puiu D."/>
            <person name="Shetty J."/>
            <person name="Stajich J.E."/>
            <person name="Tripathy S."/>
            <person name="Wawra S."/>
            <person name="van West P."/>
            <person name="Whitty B.R."/>
            <person name="Coutinho P.M."/>
            <person name="Henrissat B."/>
            <person name="Martin F."/>
            <person name="Thomas P.D."/>
            <person name="Tyler B.M."/>
            <person name="De Vries R.P."/>
            <person name="Kamoun S."/>
            <person name="Yandell M."/>
            <person name="Tisserat N."/>
            <person name="Buell C.R."/>
        </authorList>
    </citation>
    <scope>NUCLEOTIDE SEQUENCE</scope>
    <source>
        <strain evidence="9">DAOM:BR144</strain>
    </source>
</reference>
<dbReference type="EnsemblProtists" id="PYU1_T003143">
    <property type="protein sequence ID" value="PYU1_T003143"/>
    <property type="gene ID" value="PYU1_G003138"/>
</dbReference>
<keyword evidence="1 6" id="KW-0645">Protease</keyword>
<proteinExistence type="inferred from homology"/>
<comment type="similarity">
    <text evidence="6">Belongs to the peptidase M48 family.</text>
</comment>
<evidence type="ECO:0000313" key="9">
    <source>
        <dbReference type="Proteomes" id="UP000019132"/>
    </source>
</evidence>
<keyword evidence="3 6" id="KW-0378">Hydrolase</keyword>
<dbReference type="InParanoid" id="K3WDV2"/>
<dbReference type="PANTHER" id="PTHR22726">
    <property type="entry name" value="METALLOENDOPEPTIDASE OMA1"/>
    <property type="match status" value="1"/>
</dbReference>
<dbReference type="GO" id="GO:0051603">
    <property type="term" value="P:proteolysis involved in protein catabolic process"/>
    <property type="evidence" value="ECO:0007669"/>
    <property type="project" value="TreeGrafter"/>
</dbReference>